<evidence type="ECO:0000259" key="4">
    <source>
        <dbReference type="PROSITE" id="PS50932"/>
    </source>
</evidence>
<dbReference type="PROSITE" id="PS50932">
    <property type="entry name" value="HTH_LACI_2"/>
    <property type="match status" value="1"/>
</dbReference>
<evidence type="ECO:0000313" key="6">
    <source>
        <dbReference type="Proteomes" id="UP001500540"/>
    </source>
</evidence>
<dbReference type="InterPro" id="IPR000843">
    <property type="entry name" value="HTH_LacI"/>
</dbReference>
<dbReference type="CDD" id="cd01392">
    <property type="entry name" value="HTH_LacI"/>
    <property type="match status" value="1"/>
</dbReference>
<dbReference type="SUPFAM" id="SSF53822">
    <property type="entry name" value="Periplasmic binding protein-like I"/>
    <property type="match status" value="1"/>
</dbReference>
<dbReference type="Gene3D" id="1.10.260.40">
    <property type="entry name" value="lambda repressor-like DNA-binding domains"/>
    <property type="match status" value="1"/>
</dbReference>
<keyword evidence="1" id="KW-0805">Transcription regulation</keyword>
<organism evidence="5 6">
    <name type="scientific">Microbacterium kribbense</name>
    <dbReference type="NCBI Taxonomy" id="433645"/>
    <lineage>
        <taxon>Bacteria</taxon>
        <taxon>Bacillati</taxon>
        <taxon>Actinomycetota</taxon>
        <taxon>Actinomycetes</taxon>
        <taxon>Micrococcales</taxon>
        <taxon>Microbacteriaceae</taxon>
        <taxon>Microbacterium</taxon>
    </lineage>
</organism>
<dbReference type="RefSeq" id="WP_344780868.1">
    <property type="nucleotide sequence ID" value="NZ_BAABAF010000002.1"/>
</dbReference>
<dbReference type="InterPro" id="IPR046335">
    <property type="entry name" value="LacI/GalR-like_sensor"/>
</dbReference>
<accession>A0ABP7G8N0</accession>
<dbReference type="Pfam" id="PF13377">
    <property type="entry name" value="Peripla_BP_3"/>
    <property type="match status" value="1"/>
</dbReference>
<dbReference type="Gene3D" id="3.40.50.2300">
    <property type="match status" value="2"/>
</dbReference>
<dbReference type="PANTHER" id="PTHR30146">
    <property type="entry name" value="LACI-RELATED TRANSCRIPTIONAL REPRESSOR"/>
    <property type="match status" value="1"/>
</dbReference>
<dbReference type="PANTHER" id="PTHR30146:SF155">
    <property type="entry name" value="ALANINE RACEMASE"/>
    <property type="match status" value="1"/>
</dbReference>
<evidence type="ECO:0000256" key="3">
    <source>
        <dbReference type="ARBA" id="ARBA00023163"/>
    </source>
</evidence>
<protein>
    <submittedName>
        <fullName evidence="5">LacI family DNA-binding transcriptional regulator</fullName>
    </submittedName>
</protein>
<comment type="caution">
    <text evidence="5">The sequence shown here is derived from an EMBL/GenBank/DDBJ whole genome shotgun (WGS) entry which is preliminary data.</text>
</comment>
<keyword evidence="2 5" id="KW-0238">DNA-binding</keyword>
<dbReference type="InterPro" id="IPR028082">
    <property type="entry name" value="Peripla_BP_I"/>
</dbReference>
<dbReference type="GO" id="GO:0003677">
    <property type="term" value="F:DNA binding"/>
    <property type="evidence" value="ECO:0007669"/>
    <property type="project" value="UniProtKB-KW"/>
</dbReference>
<dbReference type="Proteomes" id="UP001500540">
    <property type="component" value="Unassembled WGS sequence"/>
</dbReference>
<evidence type="ECO:0000313" key="5">
    <source>
        <dbReference type="EMBL" id="GAA3757966.1"/>
    </source>
</evidence>
<sequence>MNGAEHGAARVTIHEIARRLGISAASVSYALNDRPGVGAATRTRVRELARELDWHPSSSARALSRSRTDTIGMVLRRDPELLGQEPYYMNLLSGVESALAEAGQSLMLRMVGTEPGHDLDVYRQWSAERRVDGVIVLDRLIDDPRPDLLRALGMPFVMHGLRIDPATGRQVVEDLLTEARLLVDHLAALGHVDILHVTGPLMLTHEIERRGAVAAEAAELGVKVSFVEGDYTRAGAEQLVVDRLRDWGAPTAVISSNDVMALGILRSLRAAGREQIALVSWDDSMLCDISVPSITALARHPEVQGRRSARVLLAALDGDPEHPEPAIPSVLVVRETSVPAAGRNHAR</sequence>
<dbReference type="SMART" id="SM00354">
    <property type="entry name" value="HTH_LACI"/>
    <property type="match status" value="1"/>
</dbReference>
<dbReference type="Pfam" id="PF00356">
    <property type="entry name" value="LacI"/>
    <property type="match status" value="1"/>
</dbReference>
<gene>
    <name evidence="5" type="ORF">GCM10022240_08410</name>
</gene>
<dbReference type="CDD" id="cd06267">
    <property type="entry name" value="PBP1_LacI_sugar_binding-like"/>
    <property type="match status" value="1"/>
</dbReference>
<proteinExistence type="predicted"/>
<dbReference type="InterPro" id="IPR010982">
    <property type="entry name" value="Lambda_DNA-bd_dom_sf"/>
</dbReference>
<name>A0ABP7G8N0_9MICO</name>
<dbReference type="SUPFAM" id="SSF47413">
    <property type="entry name" value="lambda repressor-like DNA-binding domains"/>
    <property type="match status" value="1"/>
</dbReference>
<feature type="domain" description="HTH lacI-type" evidence="4">
    <location>
        <begin position="11"/>
        <end position="65"/>
    </location>
</feature>
<keyword evidence="6" id="KW-1185">Reference proteome</keyword>
<dbReference type="EMBL" id="BAABAF010000002">
    <property type="protein sequence ID" value="GAA3757966.1"/>
    <property type="molecule type" value="Genomic_DNA"/>
</dbReference>
<keyword evidence="3" id="KW-0804">Transcription</keyword>
<evidence type="ECO:0000256" key="1">
    <source>
        <dbReference type="ARBA" id="ARBA00023015"/>
    </source>
</evidence>
<reference evidence="6" key="1">
    <citation type="journal article" date="2019" name="Int. J. Syst. Evol. Microbiol.">
        <title>The Global Catalogue of Microorganisms (GCM) 10K type strain sequencing project: providing services to taxonomists for standard genome sequencing and annotation.</title>
        <authorList>
            <consortium name="The Broad Institute Genomics Platform"/>
            <consortium name="The Broad Institute Genome Sequencing Center for Infectious Disease"/>
            <person name="Wu L."/>
            <person name="Ma J."/>
        </authorList>
    </citation>
    <scope>NUCLEOTIDE SEQUENCE [LARGE SCALE GENOMIC DNA]</scope>
    <source>
        <strain evidence="6">JCM 16950</strain>
    </source>
</reference>
<evidence type="ECO:0000256" key="2">
    <source>
        <dbReference type="ARBA" id="ARBA00023125"/>
    </source>
</evidence>